<gene>
    <name evidence="2" type="ORF">N5D93_22490</name>
</gene>
<protein>
    <submittedName>
        <fullName evidence="2">SDR family oxidoreductase</fullName>
    </submittedName>
</protein>
<dbReference type="InterPro" id="IPR036291">
    <property type="entry name" value="NAD(P)-bd_dom_sf"/>
</dbReference>
<dbReference type="Gene3D" id="3.40.50.720">
    <property type="entry name" value="NAD(P)-binding Rossmann-like Domain"/>
    <property type="match status" value="1"/>
</dbReference>
<name>A0AA42LS62_9BURK</name>
<dbReference type="SUPFAM" id="SSF51735">
    <property type="entry name" value="NAD(P)-binding Rossmann-fold domains"/>
    <property type="match status" value="1"/>
</dbReference>
<organism evidence="2 3">
    <name type="scientific">Achromobacter spanius</name>
    <dbReference type="NCBI Taxonomy" id="217203"/>
    <lineage>
        <taxon>Bacteria</taxon>
        <taxon>Pseudomonadati</taxon>
        <taxon>Pseudomonadota</taxon>
        <taxon>Betaproteobacteria</taxon>
        <taxon>Burkholderiales</taxon>
        <taxon>Alcaligenaceae</taxon>
        <taxon>Achromobacter</taxon>
    </lineage>
</organism>
<dbReference type="Proteomes" id="UP001161094">
    <property type="component" value="Unassembled WGS sequence"/>
</dbReference>
<dbReference type="InterPro" id="IPR050259">
    <property type="entry name" value="SDR"/>
</dbReference>
<evidence type="ECO:0000313" key="3">
    <source>
        <dbReference type="Proteomes" id="UP001161094"/>
    </source>
</evidence>
<dbReference type="PRINTS" id="PR00081">
    <property type="entry name" value="GDHRDH"/>
</dbReference>
<proteinExistence type="inferred from homology"/>
<dbReference type="EMBL" id="JAOCDZ010000018">
    <property type="protein sequence ID" value="MDH0738605.1"/>
    <property type="molecule type" value="Genomic_DNA"/>
</dbReference>
<sequence>MPKGASPDETARLGLDREHHVNRWRPGECLPGGLWHAEGRVGRLDPADRHELAGAGITASCVAPGPIDTPFKRAHHPADTRAESLRTIPARRYGEADEVAEAVAFLCGEHTAYITGQTLAVDGGFLAAGLLRSLVARNAHTTSENAGDGCLRLG</sequence>
<comment type="caution">
    <text evidence="2">The sequence shown here is derived from an EMBL/GenBank/DDBJ whole genome shotgun (WGS) entry which is preliminary data.</text>
</comment>
<reference evidence="2" key="1">
    <citation type="submission" date="2022-09" db="EMBL/GenBank/DDBJ databases">
        <title>Intensive care unit water sources are persistently colonized with multi-drug resistant bacteria and are the site of extensive horizontal gene transfer of antibiotic resistance genes.</title>
        <authorList>
            <person name="Diorio-Toth L."/>
        </authorList>
    </citation>
    <scope>NUCLEOTIDE SEQUENCE</scope>
    <source>
        <strain evidence="2">GD03843</strain>
    </source>
</reference>
<dbReference type="PANTHER" id="PTHR42879:SF2">
    <property type="entry name" value="3-OXOACYL-[ACYL-CARRIER-PROTEIN] REDUCTASE FABG"/>
    <property type="match status" value="1"/>
</dbReference>
<dbReference type="AlphaFoldDB" id="A0AA42LS62"/>
<evidence type="ECO:0000256" key="1">
    <source>
        <dbReference type="ARBA" id="ARBA00006484"/>
    </source>
</evidence>
<accession>A0AA42LS62</accession>
<comment type="similarity">
    <text evidence="1">Belongs to the short-chain dehydrogenases/reductases (SDR) family.</text>
</comment>
<dbReference type="InterPro" id="IPR002347">
    <property type="entry name" value="SDR_fam"/>
</dbReference>
<dbReference type="Pfam" id="PF13561">
    <property type="entry name" value="adh_short_C2"/>
    <property type="match status" value="1"/>
</dbReference>
<evidence type="ECO:0000313" key="2">
    <source>
        <dbReference type="EMBL" id="MDH0738605.1"/>
    </source>
</evidence>
<dbReference type="PANTHER" id="PTHR42879">
    <property type="entry name" value="3-OXOACYL-(ACYL-CARRIER-PROTEIN) REDUCTASE"/>
    <property type="match status" value="1"/>
</dbReference>